<feature type="chain" id="PRO_5043499468" evidence="1">
    <location>
        <begin position="29"/>
        <end position="189"/>
    </location>
</feature>
<proteinExistence type="predicted"/>
<dbReference type="InterPro" id="IPR025411">
    <property type="entry name" value="DUF4136"/>
</dbReference>
<dbReference type="EMBL" id="JAUOQI010000006">
    <property type="protein sequence ID" value="MDO6577922.1"/>
    <property type="molecule type" value="Genomic_DNA"/>
</dbReference>
<reference evidence="4" key="2">
    <citation type="submission" date="2023-07" db="EMBL/GenBank/DDBJ databases">
        <title>Genome content predicts the carbon catabolic preferences of heterotrophic bacteria.</title>
        <authorList>
            <person name="Gralka M."/>
        </authorList>
    </citation>
    <scope>NUCLEOTIDE SEQUENCE</scope>
    <source>
        <strain evidence="4">F2M12</strain>
    </source>
</reference>
<keyword evidence="1" id="KW-0732">Signal</keyword>
<dbReference type="RefSeq" id="WP_057790325.1">
    <property type="nucleotide sequence ID" value="NZ_CAXIBE010000060.1"/>
</dbReference>
<keyword evidence="5" id="KW-1185">Reference proteome</keyword>
<protein>
    <submittedName>
        <fullName evidence="4">DUF4136 domain-containing protein</fullName>
    </submittedName>
</protein>
<reference evidence="3 5" key="1">
    <citation type="submission" date="2015-12" db="EMBL/GenBank/DDBJ databases">
        <title>Intraspecies pangenome expansion in the marine bacterium Alteromonas.</title>
        <authorList>
            <person name="Lopez-Perez M."/>
            <person name="Rodriguez-Valera F."/>
        </authorList>
    </citation>
    <scope>NUCLEOTIDE SEQUENCE [LARGE SCALE GENOMIC DNA]</scope>
    <source>
        <strain evidence="3 5">LMG 21861</strain>
    </source>
</reference>
<organism evidence="4 6">
    <name type="scientific">Alteromonas stellipolaris</name>
    <dbReference type="NCBI Taxonomy" id="233316"/>
    <lineage>
        <taxon>Bacteria</taxon>
        <taxon>Pseudomonadati</taxon>
        <taxon>Pseudomonadota</taxon>
        <taxon>Gammaproteobacteria</taxon>
        <taxon>Alteromonadales</taxon>
        <taxon>Alteromonadaceae</taxon>
        <taxon>Alteromonas/Salinimonas group</taxon>
        <taxon>Alteromonas</taxon>
    </lineage>
</organism>
<accession>A0AAW7Z6N3</accession>
<evidence type="ECO:0000313" key="3">
    <source>
        <dbReference type="EMBL" id="AMJ75222.1"/>
    </source>
</evidence>
<sequence length="189" mass="20246">MTPTNKSKHIVRKPFYMLFALVALSFLAGCANKGPQINIDESQNFADINTFFVRPPLNSLNPEIESQLTSAISRALIAKGLKPSPEEGADVLVGFLPSTASEENDTRLNLGLGTGVFGRSGGISLGSIFSVPIGERVTQYQNLQIDVVRGDTFIYSAVGSVEVESTDSVTIQNKLGELVANLLEAFPAK</sequence>
<feature type="domain" description="DUF4136" evidence="2">
    <location>
        <begin position="38"/>
        <end position="187"/>
    </location>
</feature>
<feature type="signal peptide" evidence="1">
    <location>
        <begin position="1"/>
        <end position="28"/>
    </location>
</feature>
<dbReference type="PROSITE" id="PS51257">
    <property type="entry name" value="PROKAR_LIPOPROTEIN"/>
    <property type="match status" value="1"/>
</dbReference>
<evidence type="ECO:0000313" key="4">
    <source>
        <dbReference type="EMBL" id="MDO6577922.1"/>
    </source>
</evidence>
<dbReference type="GeneID" id="83259109"/>
<evidence type="ECO:0000259" key="2">
    <source>
        <dbReference type="Pfam" id="PF13590"/>
    </source>
</evidence>
<evidence type="ECO:0000313" key="5">
    <source>
        <dbReference type="Proteomes" id="UP000056750"/>
    </source>
</evidence>
<dbReference type="Pfam" id="PF13590">
    <property type="entry name" value="DUF4136"/>
    <property type="match status" value="1"/>
</dbReference>
<dbReference type="AlphaFoldDB" id="A0AAW7Z6N3"/>
<gene>
    <name evidence="3" type="ORF">AVL57_15385</name>
    <name evidence="4" type="ORF">Q4527_10990</name>
</gene>
<dbReference type="EMBL" id="CP013926">
    <property type="protein sequence ID" value="AMJ75222.1"/>
    <property type="molecule type" value="Genomic_DNA"/>
</dbReference>
<dbReference type="Proteomes" id="UP000056750">
    <property type="component" value="Chromosome"/>
</dbReference>
<dbReference type="Proteomes" id="UP001170717">
    <property type="component" value="Unassembled WGS sequence"/>
</dbReference>
<dbReference type="KEGG" id="asq:AVL57_15385"/>
<evidence type="ECO:0000256" key="1">
    <source>
        <dbReference type="SAM" id="SignalP"/>
    </source>
</evidence>
<evidence type="ECO:0000313" key="6">
    <source>
        <dbReference type="Proteomes" id="UP001170717"/>
    </source>
</evidence>
<name>A0AAW7Z6N3_9ALTE</name>